<keyword evidence="2" id="KW-0067">ATP-binding</keyword>
<keyword evidence="2" id="KW-0547">Nucleotide-binding</keyword>
<evidence type="ECO:0000313" key="3">
    <source>
        <dbReference type="Proteomes" id="UP001219518"/>
    </source>
</evidence>
<dbReference type="Pfam" id="PF14214">
    <property type="entry name" value="Helitron_like_N"/>
    <property type="match status" value="1"/>
</dbReference>
<dbReference type="CDD" id="cd18809">
    <property type="entry name" value="SF1_C_RecD"/>
    <property type="match status" value="1"/>
</dbReference>
<dbReference type="InterPro" id="IPR027417">
    <property type="entry name" value="P-loop_NTPase"/>
</dbReference>
<sequence length="814" mass="92789">MSIVSPDEKTYYQLVLDNPKICSDYFYEMFTMFFESVVLGYFQVVDYWYRFEWQMRGSPHVHGVMWLNNAADVKLLESRFEEVKVDVGVHPCSLKIGDITSLEEDLSALINTVQMHVCSKKCTNDGKRNCTYGFPKDLREESELVLNARKFYEFLGRRNHPLINQHNTTWLRSIRSNCDFAAILSDNGFRHYVSKYVSKAEMKARPLLEILHSILSGLDECISVTSTVQRSFMAALVERDYSAQGVHHLLCGKKLYSCSRTFVKVNLKQNQWKYHLNLDEHVVKDNYNNVLYSYSKRPQKLKNVSLFQYVEMFNIEKYSVRKRKAVAVVYPRLKCHGDNIDWDEIARQLVLLHVPWNDIDQLCADGNGWVELMKKHSLAIDQLPYYKSDPNILENSNLSDDECDVPTDGNTKDLNQDDWMLFVRASVGENSSSSPDENPSAPPFERSTCTVEDSLIWRQFIHQVKEEGIEHVLRYRDENMILSDDQKDLINLASCQIACIKEGSGLDNFPQLVLCQGAAGSGKTVVIAELECMVTEAFGIDSALIIAFTGSSALNANGRTIHSALRLQFDNKSKDLYIKDRFEESMTIEEIHSFGDAVHLFQHVKEAEICNKRKLLMLGKPIVSISAKNNNSYAKASSDDLACNLQNILELAIGSRVMLRSNLWTVGGLVNGCVGYVTDIVYCDAIDLDFPSFIMVKFDSYYGPTLEDGFIPITRIMKSWSVSNIYCTRYQFPLTLAYAITVHKSQGLTLSKCVLHLDNPEIMAGIFYVAMSRVTAKSDLMISGSSVNSPLFKINEANYRSKIEGKTWLLQRRF</sequence>
<organism evidence="2 3">
    <name type="scientific">Frankliniella fusca</name>
    <dbReference type="NCBI Taxonomy" id="407009"/>
    <lineage>
        <taxon>Eukaryota</taxon>
        <taxon>Metazoa</taxon>
        <taxon>Ecdysozoa</taxon>
        <taxon>Arthropoda</taxon>
        <taxon>Hexapoda</taxon>
        <taxon>Insecta</taxon>
        <taxon>Pterygota</taxon>
        <taxon>Neoptera</taxon>
        <taxon>Paraneoptera</taxon>
        <taxon>Thysanoptera</taxon>
        <taxon>Terebrantia</taxon>
        <taxon>Thripoidea</taxon>
        <taxon>Thripidae</taxon>
        <taxon>Frankliniella</taxon>
    </lineage>
</organism>
<dbReference type="PANTHER" id="PTHR47642">
    <property type="entry name" value="ATP-DEPENDENT DNA HELICASE"/>
    <property type="match status" value="1"/>
</dbReference>
<dbReference type="InterPro" id="IPR051055">
    <property type="entry name" value="PIF1_helicase"/>
</dbReference>
<dbReference type="InterPro" id="IPR025476">
    <property type="entry name" value="Helitron_helicase-like"/>
</dbReference>
<keyword evidence="3" id="KW-1185">Reference proteome</keyword>
<dbReference type="EMBL" id="JAHWGI010000128">
    <property type="protein sequence ID" value="KAK3909851.1"/>
    <property type="molecule type" value="Genomic_DNA"/>
</dbReference>
<dbReference type="Proteomes" id="UP001219518">
    <property type="component" value="Unassembled WGS sequence"/>
</dbReference>
<reference evidence="2" key="1">
    <citation type="submission" date="2021-07" db="EMBL/GenBank/DDBJ databases">
        <authorList>
            <person name="Catto M.A."/>
            <person name="Jacobson A."/>
            <person name="Kennedy G."/>
            <person name="Labadie P."/>
            <person name="Hunt B.G."/>
            <person name="Srinivasan R."/>
        </authorList>
    </citation>
    <scope>NUCLEOTIDE SEQUENCE</scope>
    <source>
        <strain evidence="2">PL_HMW_Pooled</strain>
        <tissue evidence="2">Head</tissue>
    </source>
</reference>
<keyword evidence="2" id="KW-0347">Helicase</keyword>
<dbReference type="AlphaFoldDB" id="A0AAE1GV04"/>
<dbReference type="SUPFAM" id="SSF52540">
    <property type="entry name" value="P-loop containing nucleoside triphosphate hydrolases"/>
    <property type="match status" value="2"/>
</dbReference>
<evidence type="ECO:0000313" key="2">
    <source>
        <dbReference type="EMBL" id="KAK3909851.1"/>
    </source>
</evidence>
<reference evidence="2" key="2">
    <citation type="journal article" date="2023" name="BMC Genomics">
        <title>Pest status, molecular evolution, and epigenetic factors derived from the genome assembly of Frankliniella fusca, a thysanopteran phytovirus vector.</title>
        <authorList>
            <person name="Catto M.A."/>
            <person name="Labadie P.E."/>
            <person name="Jacobson A.L."/>
            <person name="Kennedy G.G."/>
            <person name="Srinivasan R."/>
            <person name="Hunt B.G."/>
        </authorList>
    </citation>
    <scope>NUCLEOTIDE SEQUENCE</scope>
    <source>
        <strain evidence="2">PL_HMW_Pooled</strain>
    </source>
</reference>
<dbReference type="PANTHER" id="PTHR47642:SF5">
    <property type="entry name" value="ATP-DEPENDENT DNA HELICASE"/>
    <property type="match status" value="1"/>
</dbReference>
<proteinExistence type="predicted"/>
<feature type="domain" description="Helitron helicase-like" evidence="1">
    <location>
        <begin position="14"/>
        <end position="65"/>
    </location>
</feature>
<name>A0AAE1GV04_9NEOP</name>
<accession>A0AAE1GV04</accession>
<evidence type="ECO:0000259" key="1">
    <source>
        <dbReference type="Pfam" id="PF14214"/>
    </source>
</evidence>
<gene>
    <name evidence="2" type="ORF">KUF71_019860</name>
</gene>
<dbReference type="Gene3D" id="3.40.50.300">
    <property type="entry name" value="P-loop containing nucleotide triphosphate hydrolases"/>
    <property type="match status" value="2"/>
</dbReference>
<dbReference type="GO" id="GO:0004386">
    <property type="term" value="F:helicase activity"/>
    <property type="evidence" value="ECO:0007669"/>
    <property type="project" value="UniProtKB-KW"/>
</dbReference>
<comment type="caution">
    <text evidence="2">The sequence shown here is derived from an EMBL/GenBank/DDBJ whole genome shotgun (WGS) entry which is preliminary data.</text>
</comment>
<keyword evidence="2" id="KW-0378">Hydrolase</keyword>
<protein>
    <submittedName>
        <fullName evidence="2">ATP-dependent DNA helicase PIF6</fullName>
    </submittedName>
</protein>